<dbReference type="Gene3D" id="1.10.10.850">
    <property type="match status" value="1"/>
</dbReference>
<dbReference type="KEGG" id="kng:KNAG_0L01540"/>
<evidence type="ECO:0000256" key="1">
    <source>
        <dbReference type="ARBA" id="ARBA00001050"/>
    </source>
</evidence>
<comment type="catalytic activity">
    <reaction evidence="8">
        <text>D-threo-isocitrate = glyoxylate + succinate</text>
        <dbReference type="Rhea" id="RHEA:13245"/>
        <dbReference type="ChEBI" id="CHEBI:15562"/>
        <dbReference type="ChEBI" id="CHEBI:30031"/>
        <dbReference type="ChEBI" id="CHEBI:36655"/>
        <dbReference type="EC" id="4.1.3.1"/>
    </reaction>
</comment>
<proteinExistence type="inferred from homology"/>
<dbReference type="Proteomes" id="UP000006310">
    <property type="component" value="Chromosome 12"/>
</dbReference>
<dbReference type="SUPFAM" id="SSF51621">
    <property type="entry name" value="Phosphoenolpyruvate/pyruvate domain"/>
    <property type="match status" value="1"/>
</dbReference>
<evidence type="ECO:0000256" key="7">
    <source>
        <dbReference type="ARBA" id="ARBA00023239"/>
    </source>
</evidence>
<feature type="binding site" evidence="12">
    <location>
        <position position="472"/>
    </location>
    <ligand>
        <name>substrate</name>
    </ligand>
</feature>
<accession>J7SAI3</accession>
<dbReference type="EMBL" id="HE978325">
    <property type="protein sequence ID" value="CCK72774.1"/>
    <property type="molecule type" value="Genomic_DNA"/>
</dbReference>
<evidence type="ECO:0000313" key="14">
    <source>
        <dbReference type="EMBL" id="CCK72774.1"/>
    </source>
</evidence>
<name>J7SAI3_HUIN7</name>
<dbReference type="CDD" id="cd00377">
    <property type="entry name" value="ICL_PEPM"/>
    <property type="match status" value="1"/>
</dbReference>
<comment type="similarity">
    <text evidence="3 10">Belongs to the isocitrate lyase/PEP mutase superfamily. Isocitrate lyase family.</text>
</comment>
<evidence type="ECO:0000256" key="4">
    <source>
        <dbReference type="ARBA" id="ARBA00017446"/>
    </source>
</evidence>
<dbReference type="PANTHER" id="PTHR21631">
    <property type="entry name" value="ISOCITRATE LYASE/MALATE SYNTHASE"/>
    <property type="match status" value="1"/>
</dbReference>
<reference evidence="14 15" key="1">
    <citation type="journal article" date="2011" name="Proc. Natl. Acad. Sci. U.S.A.">
        <title>Evolutionary erosion of yeast sex chromosomes by mating-type switching accidents.</title>
        <authorList>
            <person name="Gordon J.L."/>
            <person name="Armisen D."/>
            <person name="Proux-Wera E."/>
            <person name="Oheigeartaigh S.S."/>
            <person name="Byrne K.P."/>
            <person name="Wolfe K.H."/>
        </authorList>
    </citation>
    <scope>NUCLEOTIDE SEQUENCE [LARGE SCALE GENOMIC DNA]</scope>
    <source>
        <strain evidence="15">ATCC MYA-139 / BCRC 22969 / CBS 8797 / CCRC 22969 / KCTC 17520 / NBRC 10181 / NCYC 3082</strain>
    </source>
</reference>
<dbReference type="GeneID" id="34528547"/>
<dbReference type="Gene3D" id="3.20.20.60">
    <property type="entry name" value="Phosphoenolpyruvate-binding domains"/>
    <property type="match status" value="1"/>
</dbReference>
<dbReference type="GO" id="GO:0004451">
    <property type="term" value="F:isocitrate lyase activity"/>
    <property type="evidence" value="ECO:0007669"/>
    <property type="project" value="UniProtKB-EC"/>
</dbReference>
<feature type="binding site" evidence="13">
    <location>
        <position position="177"/>
    </location>
    <ligand>
        <name>Mg(2+)</name>
        <dbReference type="ChEBI" id="CHEBI:18420"/>
    </ligand>
</feature>
<keyword evidence="15" id="KW-1185">Reference proteome</keyword>
<dbReference type="Pfam" id="PF00463">
    <property type="entry name" value="ICL"/>
    <property type="match status" value="1"/>
</dbReference>
<evidence type="ECO:0000256" key="11">
    <source>
        <dbReference type="PIRSR" id="PIRSR001362-1"/>
    </source>
</evidence>
<dbReference type="RefSeq" id="XP_022467018.1">
    <property type="nucleotide sequence ID" value="XM_022610753.1"/>
</dbReference>
<gene>
    <name evidence="14" type="primary">KNAG0L01540</name>
    <name evidence="14" type="ordered locus">KNAG_0L01540</name>
</gene>
<keyword evidence="7 10" id="KW-0456">Lyase</keyword>
<dbReference type="GO" id="GO:0006099">
    <property type="term" value="P:tricarboxylic acid cycle"/>
    <property type="evidence" value="ECO:0007669"/>
    <property type="project" value="UniProtKB-KW"/>
</dbReference>
<keyword evidence="5" id="KW-0329">Glyoxylate bypass</keyword>
<feature type="binding site" evidence="12">
    <location>
        <begin position="216"/>
        <end position="217"/>
    </location>
    <ligand>
        <name>substrate</name>
    </ligand>
</feature>
<dbReference type="STRING" id="1071383.J7SAI3"/>
<dbReference type="GO" id="GO:0005737">
    <property type="term" value="C:cytoplasm"/>
    <property type="evidence" value="ECO:0007669"/>
    <property type="project" value="EnsemblFungi"/>
</dbReference>
<comment type="catalytic activity">
    <reaction evidence="1">
        <text>(2S,3R)-3-hydroxybutane-1,2,3-tricarboxylate = pyruvate + succinate</text>
        <dbReference type="Rhea" id="RHEA:16809"/>
        <dbReference type="ChEBI" id="CHEBI:15361"/>
        <dbReference type="ChEBI" id="CHEBI:30031"/>
        <dbReference type="ChEBI" id="CHEBI:57429"/>
        <dbReference type="EC" id="4.1.3.30"/>
    </reaction>
</comment>
<dbReference type="GO" id="GO:0046421">
    <property type="term" value="F:methylisocitrate lyase activity"/>
    <property type="evidence" value="ECO:0007669"/>
    <property type="project" value="UniProtKB-EC"/>
</dbReference>
<comment type="function">
    <text evidence="9">Catalyzes the formation of succinate and glyoxylate from isocitrate, a key step of the glyoxylate cycle, which operates as an anaplerotic route for replenishing the tricarboxylic acid cycle. Required for growth on ethanol or acetate, but dispensable when fermentable carbon sources are available. Also acts on 2-methylisocitrate.</text>
</comment>
<dbReference type="PROSITE" id="PS00161">
    <property type="entry name" value="ISOCITRATE_LYASE"/>
    <property type="match status" value="1"/>
</dbReference>
<sequence length="555" mass="62024">MPTIKEANNFAALQEKINQDAQEIEQWWSQPRWKHTNRIYSARDIAVRRGTFPALTYPSSVVAQKLYGVLAEHNANKTVSQTFGALDPVQVTQMAKYLDTIYVSGWQCSSTASTSNEPGPDLADYPMDTVPNKVEHLFKAQQFHDRKQWEARAHATSEEELKQLGPATDYLTPIIADADAGHGGLTAVYKLTKMFIERGAAGIHMEDQTSTNKKCGHMAGRCVIPVSEHVSRLVTIRMCADVMNSDLIIVARTDSEAATLISSTIDTRDHYFIVGATNENLKLSLVETLNDAAIKGASGDELARVEKEWCEQAGLKLFHEAFADKVNKSSKSSSEKKRIIDEFNAKVGPLTETSHREARALAESLLGEPIFFDWELPRVREGLYRYRGGTQCAVMRARAFAPYADLVWMESNYPDYEQAVEFAAGVRAQYPDKWLAYNLSPSFNWQKAMSVDEQYTFINRLGQLGYIWQFITLAGLHTTALAINNFSRDFAQNGMKAYAQNVQLREMEEGVDVLKHQKWSGAEYIDGILKLAQGGVSATAAMGEGVTEEQFKSKL</sequence>
<dbReference type="eggNOG" id="KOG1260">
    <property type="taxonomic scope" value="Eukaryota"/>
</dbReference>
<comment type="pathway">
    <text evidence="2">Carbohydrate metabolism; glyoxylate cycle; (S)-malate from isocitrate: step 1/2.</text>
</comment>
<dbReference type="NCBIfam" id="TIGR01346">
    <property type="entry name" value="isocit_lyase"/>
    <property type="match status" value="1"/>
</dbReference>
<feature type="active site" description="Proton acceptor" evidence="11">
    <location>
        <position position="215"/>
    </location>
</feature>
<dbReference type="OMA" id="YVSGWQV"/>
<dbReference type="AlphaFoldDB" id="J7SAI3"/>
<dbReference type="InterPro" id="IPR040442">
    <property type="entry name" value="Pyrv_kinase-like_dom_sf"/>
</dbReference>
<dbReference type="FunFam" id="1.10.10.850:FF:000001">
    <property type="entry name" value="Isocitrate lyase"/>
    <property type="match status" value="1"/>
</dbReference>
<keyword evidence="13" id="KW-0479">Metal-binding</keyword>
<dbReference type="InterPro" id="IPR018523">
    <property type="entry name" value="Isocitrate_lyase_ph_CS"/>
</dbReference>
<dbReference type="InterPro" id="IPR039556">
    <property type="entry name" value="ICL/PEPM"/>
</dbReference>
<dbReference type="InterPro" id="IPR015813">
    <property type="entry name" value="Pyrv/PenolPyrv_kinase-like_dom"/>
</dbReference>
<evidence type="ECO:0000256" key="6">
    <source>
        <dbReference type="ARBA" id="ARBA00022532"/>
    </source>
</evidence>
<evidence type="ECO:0000256" key="12">
    <source>
        <dbReference type="PIRSR" id="PIRSR001362-2"/>
    </source>
</evidence>
<dbReference type="OrthoDB" id="4078635at2759"/>
<comment type="cofactor">
    <cofactor evidence="13">
        <name>Mg(2+)</name>
        <dbReference type="ChEBI" id="CHEBI:18420"/>
    </cofactor>
    <text evidence="13">Can also use Mn(2+) ion.</text>
</comment>
<feature type="binding site" evidence="12">
    <location>
        <begin position="104"/>
        <end position="106"/>
    </location>
    <ligand>
        <name>substrate</name>
    </ligand>
</feature>
<evidence type="ECO:0000256" key="3">
    <source>
        <dbReference type="ARBA" id="ARBA00005704"/>
    </source>
</evidence>
<organism evidence="14 15">
    <name type="scientific">Huiozyma naganishii (strain ATCC MYA-139 / BCRC 22969 / CBS 8797 / KCTC 17520 / NBRC 10181 / NCYC 3082 / Yp74L-3)</name>
    <name type="common">Yeast</name>
    <name type="synonym">Kazachstania naganishii</name>
    <dbReference type="NCBI Taxonomy" id="1071383"/>
    <lineage>
        <taxon>Eukaryota</taxon>
        <taxon>Fungi</taxon>
        <taxon>Dikarya</taxon>
        <taxon>Ascomycota</taxon>
        <taxon>Saccharomycotina</taxon>
        <taxon>Saccharomycetes</taxon>
        <taxon>Saccharomycetales</taxon>
        <taxon>Saccharomycetaceae</taxon>
        <taxon>Huiozyma</taxon>
    </lineage>
</organism>
<dbReference type="GO" id="GO:0046872">
    <property type="term" value="F:metal ion binding"/>
    <property type="evidence" value="ECO:0007669"/>
    <property type="project" value="UniProtKB-KW"/>
</dbReference>
<keyword evidence="13" id="KW-0460">Magnesium</keyword>
<reference evidence="15" key="2">
    <citation type="submission" date="2012-08" db="EMBL/GenBank/DDBJ databases">
        <title>Genome sequence of Kazachstania naganishii.</title>
        <authorList>
            <person name="Gordon J.L."/>
            <person name="Armisen D."/>
            <person name="Proux-Wera E."/>
            <person name="OhEigeartaigh S.S."/>
            <person name="Byrne K.P."/>
            <person name="Wolfe K.H."/>
        </authorList>
    </citation>
    <scope>NUCLEOTIDE SEQUENCE [LARGE SCALE GENOMIC DNA]</scope>
    <source>
        <strain evidence="15">ATCC MYA-139 / BCRC 22969 / CBS 8797 / CCRC 22969 / KCTC 17520 / NBRC 10181 / NCYC 3082</strain>
    </source>
</reference>
<feature type="binding site" evidence="12">
    <location>
        <begin position="438"/>
        <end position="442"/>
    </location>
    <ligand>
        <name>substrate</name>
    </ligand>
</feature>
<evidence type="ECO:0000256" key="9">
    <source>
        <dbReference type="ARBA" id="ARBA00057462"/>
    </source>
</evidence>
<evidence type="ECO:0000313" key="15">
    <source>
        <dbReference type="Proteomes" id="UP000006310"/>
    </source>
</evidence>
<feature type="binding site" evidence="12">
    <location>
        <position position="252"/>
    </location>
    <ligand>
        <name>substrate</name>
    </ligand>
</feature>
<dbReference type="InterPro" id="IPR006254">
    <property type="entry name" value="Isocitrate_lyase"/>
</dbReference>
<dbReference type="PANTHER" id="PTHR21631:SF3">
    <property type="entry name" value="BIFUNCTIONAL GLYOXYLATE CYCLE PROTEIN"/>
    <property type="match status" value="1"/>
</dbReference>
<evidence type="ECO:0000256" key="5">
    <source>
        <dbReference type="ARBA" id="ARBA00022435"/>
    </source>
</evidence>
<dbReference type="HOGENOM" id="CLU_019214_2_2_1"/>
<keyword evidence="6" id="KW-0816">Tricarboxylic acid cycle</keyword>
<evidence type="ECO:0000256" key="10">
    <source>
        <dbReference type="PIRNR" id="PIRNR001362"/>
    </source>
</evidence>
<dbReference type="PIRSF" id="PIRSF001362">
    <property type="entry name" value="Isocit_lyase"/>
    <property type="match status" value="1"/>
</dbReference>
<evidence type="ECO:0000256" key="2">
    <source>
        <dbReference type="ARBA" id="ARBA00004793"/>
    </source>
</evidence>
<protein>
    <recommendedName>
        <fullName evidence="4 10">Isocitrate lyase</fullName>
    </recommendedName>
</protein>
<evidence type="ECO:0000256" key="13">
    <source>
        <dbReference type="PIRSR" id="PIRSR001362-3"/>
    </source>
</evidence>
<dbReference type="GO" id="GO:0006097">
    <property type="term" value="P:glyoxylate cycle"/>
    <property type="evidence" value="ECO:0007669"/>
    <property type="project" value="UniProtKB-KW"/>
</dbReference>
<evidence type="ECO:0000256" key="8">
    <source>
        <dbReference type="ARBA" id="ARBA00023531"/>
    </source>
</evidence>